<dbReference type="RefSeq" id="WP_086787774.1">
    <property type="nucleotide sequence ID" value="NZ_JAGIOO010000001.1"/>
</dbReference>
<proteinExistence type="predicted"/>
<evidence type="ECO:0000313" key="2">
    <source>
        <dbReference type="EMBL" id="MBP2477550.1"/>
    </source>
</evidence>
<accession>A0ABS5APE8</accession>
<dbReference type="EMBL" id="JAGIOO010000001">
    <property type="protein sequence ID" value="MBP2477550.1"/>
    <property type="molecule type" value="Genomic_DNA"/>
</dbReference>
<gene>
    <name evidence="2" type="ORF">JOF53_006422</name>
</gene>
<keyword evidence="1" id="KW-0812">Transmembrane</keyword>
<dbReference type="Proteomes" id="UP001519363">
    <property type="component" value="Unassembled WGS sequence"/>
</dbReference>
<sequence length="93" mass="9816">MTSWSALRIAAWAELGSLVVLLVNLATVHLPQVSSAAGPVHGCAYLLVIVLTWQQTAATGRVRLLSWVPGAGGLLVTTRLGRAVPSGDQSRDW</sequence>
<keyword evidence="1" id="KW-0472">Membrane</keyword>
<evidence type="ECO:0008006" key="4">
    <source>
        <dbReference type="Google" id="ProtNLM"/>
    </source>
</evidence>
<keyword evidence="1" id="KW-1133">Transmembrane helix</keyword>
<protein>
    <recommendedName>
        <fullName evidence="4">DUF3817 domain-containing protein</fullName>
    </recommendedName>
</protein>
<evidence type="ECO:0000313" key="3">
    <source>
        <dbReference type="Proteomes" id="UP001519363"/>
    </source>
</evidence>
<feature type="transmembrane region" description="Helical" evidence="1">
    <location>
        <begin position="12"/>
        <end position="30"/>
    </location>
</feature>
<name>A0ABS5APE8_9PSEU</name>
<reference evidence="2 3" key="1">
    <citation type="submission" date="2021-03" db="EMBL/GenBank/DDBJ databases">
        <title>Sequencing the genomes of 1000 actinobacteria strains.</title>
        <authorList>
            <person name="Klenk H.-P."/>
        </authorList>
    </citation>
    <scope>NUCLEOTIDE SEQUENCE [LARGE SCALE GENOMIC DNA]</scope>
    <source>
        <strain evidence="2 3">DSM 44580</strain>
    </source>
</reference>
<comment type="caution">
    <text evidence="2">The sequence shown here is derived from an EMBL/GenBank/DDBJ whole genome shotgun (WGS) entry which is preliminary data.</text>
</comment>
<organism evidence="2 3">
    <name type="scientific">Crossiella equi</name>
    <dbReference type="NCBI Taxonomy" id="130796"/>
    <lineage>
        <taxon>Bacteria</taxon>
        <taxon>Bacillati</taxon>
        <taxon>Actinomycetota</taxon>
        <taxon>Actinomycetes</taxon>
        <taxon>Pseudonocardiales</taxon>
        <taxon>Pseudonocardiaceae</taxon>
        <taxon>Crossiella</taxon>
    </lineage>
</organism>
<keyword evidence="3" id="KW-1185">Reference proteome</keyword>
<evidence type="ECO:0000256" key="1">
    <source>
        <dbReference type="SAM" id="Phobius"/>
    </source>
</evidence>
<feature type="transmembrane region" description="Helical" evidence="1">
    <location>
        <begin position="36"/>
        <end position="53"/>
    </location>
</feature>